<dbReference type="AlphaFoldDB" id="A0A2J8QRF6"/>
<reference evidence="2" key="1">
    <citation type="submission" date="2017-12" db="EMBL/GenBank/DDBJ databases">
        <title>High-resolution comparative analysis of great ape genomes.</title>
        <authorList>
            <person name="Pollen A."/>
            <person name="Hastie A."/>
            <person name="Hormozdiari F."/>
            <person name="Dougherty M."/>
            <person name="Liu R."/>
            <person name="Chaisson M."/>
            <person name="Hoppe E."/>
            <person name="Hill C."/>
            <person name="Pang A."/>
            <person name="Hillier L."/>
            <person name="Baker C."/>
            <person name="Armstrong J."/>
            <person name="Shendure J."/>
            <person name="Paten B."/>
            <person name="Wilson R."/>
            <person name="Chao H."/>
            <person name="Schneider V."/>
            <person name="Ventura M."/>
            <person name="Kronenberg Z."/>
            <person name="Murali S."/>
            <person name="Gordon D."/>
            <person name="Cantsilieris S."/>
            <person name="Munson K."/>
            <person name="Nelson B."/>
            <person name="Raja A."/>
            <person name="Underwood J."/>
            <person name="Diekhans M."/>
            <person name="Fiddes I."/>
            <person name="Haussler D."/>
            <person name="Eichler E."/>
        </authorList>
    </citation>
    <scope>NUCLEOTIDE SEQUENCE [LARGE SCALE GENOMIC DNA]</scope>
    <source>
        <strain evidence="2">Yerkes chimp pedigree #C0471</strain>
    </source>
</reference>
<feature type="non-terminal residue" evidence="2">
    <location>
        <position position="1"/>
    </location>
</feature>
<gene>
    <name evidence="2" type="ORF">CK820_G0019104</name>
</gene>
<evidence type="ECO:0000313" key="2">
    <source>
        <dbReference type="EMBL" id="PNI98862.1"/>
    </source>
</evidence>
<evidence type="ECO:0000256" key="1">
    <source>
        <dbReference type="SAM" id="Phobius"/>
    </source>
</evidence>
<dbReference type="Pfam" id="PF03137">
    <property type="entry name" value="OATP"/>
    <property type="match status" value="1"/>
</dbReference>
<keyword evidence="1" id="KW-0812">Transmembrane</keyword>
<dbReference type="PANTHER" id="PTHR11388">
    <property type="entry name" value="ORGANIC ANION TRANSPORTER"/>
    <property type="match status" value="1"/>
</dbReference>
<keyword evidence="1" id="KW-0472">Membrane</keyword>
<proteinExistence type="predicted"/>
<accession>A0A2J8QRF6</accession>
<protein>
    <submittedName>
        <fullName evidence="2">SLCO1B3 isoform 4</fullName>
    </submittedName>
</protein>
<dbReference type="GO" id="GO:0016020">
    <property type="term" value="C:membrane"/>
    <property type="evidence" value="ECO:0007669"/>
    <property type="project" value="InterPro"/>
</dbReference>
<keyword evidence="1" id="KW-1133">Transmembrane helix</keyword>
<dbReference type="PANTHER" id="PTHR11388:SF89">
    <property type="entry name" value="SOLUTE CARRIER ORGANIC ANION TRANSPORTER FAMILY MEMBER 1B3"/>
    <property type="match status" value="1"/>
</dbReference>
<name>A0A2J8QRF6_PANTR</name>
<dbReference type="EMBL" id="NBAG03000023">
    <property type="protein sequence ID" value="PNI98862.1"/>
    <property type="molecule type" value="Genomic_DNA"/>
</dbReference>
<organism evidence="2">
    <name type="scientific">Pan troglodytes</name>
    <name type="common">Chimpanzee</name>
    <dbReference type="NCBI Taxonomy" id="9598"/>
    <lineage>
        <taxon>Eukaryota</taxon>
        <taxon>Metazoa</taxon>
        <taxon>Chordata</taxon>
        <taxon>Craniata</taxon>
        <taxon>Vertebrata</taxon>
        <taxon>Euteleostomi</taxon>
        <taxon>Mammalia</taxon>
        <taxon>Eutheria</taxon>
        <taxon>Euarchontoglires</taxon>
        <taxon>Primates</taxon>
        <taxon>Haplorrhini</taxon>
        <taxon>Catarrhini</taxon>
        <taxon>Hominidae</taxon>
        <taxon>Pan</taxon>
    </lineage>
</organism>
<dbReference type="GO" id="GO:0055085">
    <property type="term" value="P:transmembrane transport"/>
    <property type="evidence" value="ECO:0007669"/>
    <property type="project" value="InterPro"/>
</dbReference>
<dbReference type="InterPro" id="IPR004156">
    <property type="entry name" value="OATP"/>
</dbReference>
<feature type="transmembrane region" description="Helical" evidence="1">
    <location>
        <begin position="15"/>
        <end position="36"/>
    </location>
</feature>
<feature type="non-terminal residue" evidence="2">
    <location>
        <position position="48"/>
    </location>
</feature>
<comment type="caution">
    <text evidence="2">The sequence shown here is derived from an EMBL/GenBank/DDBJ whole genome shotgun (WGS) entry which is preliminary data.</text>
</comment>
<sequence>TIRITPKDSRWVGAWWLGFLVSGLFSIISSIPFFFLPQNPNKPQKERK</sequence>